<dbReference type="Proteomes" id="UP001064632">
    <property type="component" value="Chromosome"/>
</dbReference>
<dbReference type="EMBL" id="CP104694">
    <property type="protein sequence ID" value="UXI67945.1"/>
    <property type="molecule type" value="Genomic_DNA"/>
</dbReference>
<keyword evidence="1" id="KW-0812">Transmembrane</keyword>
<feature type="transmembrane region" description="Helical" evidence="1">
    <location>
        <begin position="67"/>
        <end position="86"/>
    </location>
</feature>
<gene>
    <name evidence="2" type="ORF">N4264_24995</name>
</gene>
<sequence>MREPSDTDPCALKSDAYAFMRVRCKKCSVKASKTAPWWVDWLLDALHLIGVVAGMALCITAGSFAPFLYVIGASFVVVSVVNYFTVGARCGLKE</sequence>
<feature type="transmembrane region" description="Helical" evidence="1">
    <location>
        <begin position="41"/>
        <end position="60"/>
    </location>
</feature>
<reference evidence="2" key="1">
    <citation type="submission" date="2022-09" db="EMBL/GenBank/DDBJ databases">
        <title>Tahibacter sp. nov., isolated from a fresh water.</title>
        <authorList>
            <person name="Baek J.H."/>
            <person name="Lee J.K."/>
            <person name="Kim J.M."/>
            <person name="Jeon C.O."/>
        </authorList>
    </citation>
    <scope>NUCLEOTIDE SEQUENCE</scope>
    <source>
        <strain evidence="2">W38</strain>
    </source>
</reference>
<organism evidence="2 3">
    <name type="scientific">Tahibacter amnicola</name>
    <dbReference type="NCBI Taxonomy" id="2976241"/>
    <lineage>
        <taxon>Bacteria</taxon>
        <taxon>Pseudomonadati</taxon>
        <taxon>Pseudomonadota</taxon>
        <taxon>Gammaproteobacteria</taxon>
        <taxon>Lysobacterales</taxon>
        <taxon>Rhodanobacteraceae</taxon>
        <taxon>Tahibacter</taxon>
    </lineage>
</organism>
<name>A0ABY6BHU9_9GAMM</name>
<evidence type="ECO:0000256" key="1">
    <source>
        <dbReference type="SAM" id="Phobius"/>
    </source>
</evidence>
<keyword evidence="3" id="KW-1185">Reference proteome</keyword>
<dbReference type="RefSeq" id="WP_261694914.1">
    <property type="nucleotide sequence ID" value="NZ_CP104694.1"/>
</dbReference>
<keyword evidence="1" id="KW-0472">Membrane</keyword>
<keyword evidence="1" id="KW-1133">Transmembrane helix</keyword>
<proteinExistence type="predicted"/>
<evidence type="ECO:0000313" key="2">
    <source>
        <dbReference type="EMBL" id="UXI67945.1"/>
    </source>
</evidence>
<evidence type="ECO:0000313" key="3">
    <source>
        <dbReference type="Proteomes" id="UP001064632"/>
    </source>
</evidence>
<protein>
    <submittedName>
        <fullName evidence="2">Uncharacterized protein</fullName>
    </submittedName>
</protein>
<accession>A0ABY6BHU9</accession>